<keyword evidence="8 9" id="KW-0378">Hydrolase</keyword>
<evidence type="ECO:0000256" key="7">
    <source>
        <dbReference type="ARBA" id="ARBA00022741"/>
    </source>
</evidence>
<comment type="catalytic activity">
    <reaction evidence="1 9">
        <text>a ribonucleoside 5'-phosphate + H2O = a ribonucleoside + phosphate</text>
        <dbReference type="Rhea" id="RHEA:12484"/>
        <dbReference type="ChEBI" id="CHEBI:15377"/>
        <dbReference type="ChEBI" id="CHEBI:18254"/>
        <dbReference type="ChEBI" id="CHEBI:43474"/>
        <dbReference type="ChEBI" id="CHEBI:58043"/>
        <dbReference type="EC" id="3.1.3.5"/>
    </reaction>
</comment>
<evidence type="ECO:0000256" key="5">
    <source>
        <dbReference type="ARBA" id="ARBA00022490"/>
    </source>
</evidence>
<dbReference type="EMBL" id="MCRJ01000100">
    <property type="protein sequence ID" value="ODN69268.1"/>
    <property type="molecule type" value="Genomic_DNA"/>
</dbReference>
<organism evidence="11 12">
    <name type="scientific">Methylobrevis pamukkalensis</name>
    <dbReference type="NCBI Taxonomy" id="1439726"/>
    <lineage>
        <taxon>Bacteria</taxon>
        <taxon>Pseudomonadati</taxon>
        <taxon>Pseudomonadota</taxon>
        <taxon>Alphaproteobacteria</taxon>
        <taxon>Hyphomicrobiales</taxon>
        <taxon>Pleomorphomonadaceae</taxon>
        <taxon>Methylobrevis</taxon>
    </lineage>
</organism>
<name>A0A1E3GYX2_9HYPH</name>
<dbReference type="GO" id="GO:0005737">
    <property type="term" value="C:cytoplasm"/>
    <property type="evidence" value="ECO:0007669"/>
    <property type="project" value="UniProtKB-SubCell"/>
</dbReference>
<keyword evidence="6 9" id="KW-0479">Metal-binding</keyword>
<keyword evidence="7 9" id="KW-0547">Nucleotide-binding</keyword>
<evidence type="ECO:0000256" key="3">
    <source>
        <dbReference type="ARBA" id="ARBA00004496"/>
    </source>
</evidence>
<feature type="domain" description="Survival protein SurE-like phosphatase/nucleotidase" evidence="10">
    <location>
        <begin position="3"/>
        <end position="185"/>
    </location>
</feature>
<dbReference type="Pfam" id="PF01975">
    <property type="entry name" value="SurE"/>
    <property type="match status" value="1"/>
</dbReference>
<evidence type="ECO:0000256" key="1">
    <source>
        <dbReference type="ARBA" id="ARBA00000815"/>
    </source>
</evidence>
<evidence type="ECO:0000259" key="10">
    <source>
        <dbReference type="Pfam" id="PF01975"/>
    </source>
</evidence>
<evidence type="ECO:0000256" key="6">
    <source>
        <dbReference type="ARBA" id="ARBA00022723"/>
    </source>
</evidence>
<feature type="binding site" evidence="9">
    <location>
        <position position="40"/>
    </location>
    <ligand>
        <name>a divalent metal cation</name>
        <dbReference type="ChEBI" id="CHEBI:60240"/>
    </ligand>
</feature>
<dbReference type="EC" id="3.1.3.5" evidence="9"/>
<dbReference type="GO" id="GO:0008254">
    <property type="term" value="F:3'-nucleotidase activity"/>
    <property type="evidence" value="ECO:0007669"/>
    <property type="project" value="TreeGrafter"/>
</dbReference>
<comment type="cofactor">
    <cofactor evidence="2">
        <name>Mg(2+)</name>
        <dbReference type="ChEBI" id="CHEBI:18420"/>
    </cofactor>
</comment>
<evidence type="ECO:0000256" key="2">
    <source>
        <dbReference type="ARBA" id="ARBA00001946"/>
    </source>
</evidence>
<comment type="cofactor">
    <cofactor evidence="9">
        <name>a divalent metal cation</name>
        <dbReference type="ChEBI" id="CHEBI:60240"/>
    </cofactor>
    <text evidence="9">Binds 1 divalent metal cation per subunit.</text>
</comment>
<evidence type="ECO:0000313" key="12">
    <source>
        <dbReference type="Proteomes" id="UP000094622"/>
    </source>
</evidence>
<comment type="similarity">
    <text evidence="4 9">Belongs to the SurE nucleotidase family.</text>
</comment>
<keyword evidence="12" id="KW-1185">Reference proteome</keyword>
<dbReference type="Proteomes" id="UP000094622">
    <property type="component" value="Unassembled WGS sequence"/>
</dbReference>
<dbReference type="FunFam" id="3.40.1210.10:FF:000001">
    <property type="entry name" value="5'/3'-nucleotidase SurE"/>
    <property type="match status" value="1"/>
</dbReference>
<dbReference type="OrthoDB" id="9780815at2"/>
<dbReference type="PANTHER" id="PTHR30457">
    <property type="entry name" value="5'-NUCLEOTIDASE SURE"/>
    <property type="match status" value="1"/>
</dbReference>
<dbReference type="HAMAP" id="MF_00060">
    <property type="entry name" value="SurE"/>
    <property type="match status" value="1"/>
</dbReference>
<dbReference type="Gene3D" id="3.40.1210.10">
    <property type="entry name" value="Survival protein SurE-like phosphatase/nucleotidase"/>
    <property type="match status" value="1"/>
</dbReference>
<dbReference type="PANTHER" id="PTHR30457:SF12">
    <property type="entry name" value="5'_3'-NUCLEOTIDASE SURE"/>
    <property type="match status" value="1"/>
</dbReference>
<evidence type="ECO:0000256" key="4">
    <source>
        <dbReference type="ARBA" id="ARBA00011062"/>
    </source>
</evidence>
<protein>
    <recommendedName>
        <fullName evidence="9">5'-nucleotidase SurE</fullName>
        <ecNumber evidence="9">3.1.3.5</ecNumber>
    </recommendedName>
    <alternativeName>
        <fullName evidence="9">Nucleoside 5'-monophosphate phosphohydrolase</fullName>
    </alternativeName>
</protein>
<comment type="function">
    <text evidence="9">Nucleotidase that shows phosphatase activity on nucleoside 5'-monophosphates.</text>
</comment>
<dbReference type="InterPro" id="IPR030048">
    <property type="entry name" value="SurE"/>
</dbReference>
<gene>
    <name evidence="9 11" type="primary">surE</name>
    <name evidence="11" type="ORF">A6302_03426</name>
</gene>
<reference evidence="11 12" key="1">
    <citation type="submission" date="2016-07" db="EMBL/GenBank/DDBJ databases">
        <title>Draft Genome Sequence of Methylobrevis pamukkalensis PK2.</title>
        <authorList>
            <person name="Vasilenko O.V."/>
            <person name="Doronina N.V."/>
            <person name="Shmareva M.N."/>
            <person name="Tarlachkov S.V."/>
            <person name="Mustakhimov I."/>
            <person name="Trotsenko Y.A."/>
        </authorList>
    </citation>
    <scope>NUCLEOTIDE SEQUENCE [LARGE SCALE GENOMIC DNA]</scope>
    <source>
        <strain evidence="11 12">PK2</strain>
    </source>
</reference>
<feature type="binding site" evidence="9">
    <location>
        <position position="9"/>
    </location>
    <ligand>
        <name>a divalent metal cation</name>
        <dbReference type="ChEBI" id="CHEBI:60240"/>
    </ligand>
</feature>
<evidence type="ECO:0000256" key="9">
    <source>
        <dbReference type="HAMAP-Rule" id="MF_00060"/>
    </source>
</evidence>
<dbReference type="NCBIfam" id="TIGR00087">
    <property type="entry name" value="surE"/>
    <property type="match status" value="1"/>
</dbReference>
<sequence length="252" mass="26977">MRILITNDDGILAPGLVSLEKIARAVGSEVWIVAPENDQSGFAHSLTLHDPLRLRELGERRYAVRGTPTDCVIMAVREIMGEAPDLILSGVNAGQNAADDVTYSGTVAAAIEGTLLGIPSIALSQAFDWSGGARIPFETAEVHAPGLIEKVLAAGIAPGTLINVNFPNRAPDEVSGISVCRQGSSVHGMRIDARIDSRRKPYYWLTYSRAFKEPDVGTDTHALESGHISVTPLKLDMTFTEGLADLEKVFAS</sequence>
<dbReference type="NCBIfam" id="NF001490">
    <property type="entry name" value="PRK00346.1-4"/>
    <property type="match status" value="1"/>
</dbReference>
<dbReference type="AlphaFoldDB" id="A0A1E3GYX2"/>
<evidence type="ECO:0000313" key="11">
    <source>
        <dbReference type="EMBL" id="ODN69268.1"/>
    </source>
</evidence>
<dbReference type="GO" id="GO:0000166">
    <property type="term" value="F:nucleotide binding"/>
    <property type="evidence" value="ECO:0007669"/>
    <property type="project" value="UniProtKB-KW"/>
</dbReference>
<accession>A0A1E3GYX2</accession>
<evidence type="ECO:0000256" key="8">
    <source>
        <dbReference type="ARBA" id="ARBA00022801"/>
    </source>
</evidence>
<dbReference type="InterPro" id="IPR036523">
    <property type="entry name" value="SurE-like_sf"/>
</dbReference>
<dbReference type="InterPro" id="IPR002828">
    <property type="entry name" value="SurE-like_Pase/nucleotidase"/>
</dbReference>
<proteinExistence type="inferred from homology"/>
<dbReference type="RefSeq" id="WP_069307782.1">
    <property type="nucleotide sequence ID" value="NZ_MCRJ01000100.1"/>
</dbReference>
<feature type="binding site" evidence="9">
    <location>
        <position position="92"/>
    </location>
    <ligand>
        <name>a divalent metal cation</name>
        <dbReference type="ChEBI" id="CHEBI:60240"/>
    </ligand>
</feature>
<dbReference type="PATRIC" id="fig|1439726.3.peg.3605"/>
<feature type="binding site" evidence="9">
    <location>
        <position position="8"/>
    </location>
    <ligand>
        <name>a divalent metal cation</name>
        <dbReference type="ChEBI" id="CHEBI:60240"/>
    </ligand>
</feature>
<dbReference type="SUPFAM" id="SSF64167">
    <property type="entry name" value="SurE-like"/>
    <property type="match status" value="1"/>
</dbReference>
<dbReference type="GO" id="GO:0046872">
    <property type="term" value="F:metal ion binding"/>
    <property type="evidence" value="ECO:0007669"/>
    <property type="project" value="UniProtKB-UniRule"/>
</dbReference>
<keyword evidence="5 9" id="KW-0963">Cytoplasm</keyword>
<dbReference type="GO" id="GO:0004309">
    <property type="term" value="F:exopolyphosphatase activity"/>
    <property type="evidence" value="ECO:0007669"/>
    <property type="project" value="TreeGrafter"/>
</dbReference>
<comment type="caution">
    <text evidence="11">The sequence shown here is derived from an EMBL/GenBank/DDBJ whole genome shotgun (WGS) entry which is preliminary data.</text>
</comment>
<comment type="subcellular location">
    <subcellularLocation>
        <location evidence="3 9">Cytoplasm</location>
    </subcellularLocation>
</comment>
<dbReference type="GO" id="GO:0008253">
    <property type="term" value="F:5'-nucleotidase activity"/>
    <property type="evidence" value="ECO:0007669"/>
    <property type="project" value="UniProtKB-UniRule"/>
</dbReference>